<gene>
    <name evidence="1" type="ORF">OH143_11425</name>
</gene>
<sequence length="387" mass="41457">MYRALILILAAASLFTPLASALYVEVPDYHSGIASAGVKDAINGRYGDVIFATDSGISVYMANGTWHSVNARHPEETAYGLLAPLETMVTAVALDAEGHLWIGYPNGLQIGDGKEYRAVQDLDFLKNLNVNCIERWGDEMWIATGRAGLHRCHGDDWTWYKPAGPEGLGCHTVVSMAVDAASDALVIGSENEGIGVLKNRTGDIRFERVTYGNDTLRGVSEVRVDPFGGVYLFNRTTVLHYAPNAGVTQVLGAEDLGAFPVMINDVAATPEGMLYIASDNGIYARNSSGVALHITSGDGIRVNIVKKLFVDADGRCWFIVPGNVGYIPQMTEHATLDLSAAPVPAPEVTETPLPRTPTQVETPEEAAGLFEGVWAFFEGLIGAGSRG</sequence>
<organism evidence="1 2">
    <name type="scientific">Methanoculleus submarinus</name>
    <dbReference type="NCBI Taxonomy" id="204050"/>
    <lineage>
        <taxon>Archaea</taxon>
        <taxon>Methanobacteriati</taxon>
        <taxon>Methanobacteriota</taxon>
        <taxon>Stenosarchaea group</taxon>
        <taxon>Methanomicrobia</taxon>
        <taxon>Methanomicrobiales</taxon>
        <taxon>Methanomicrobiaceae</taxon>
        <taxon>Methanoculleus</taxon>
    </lineage>
</organism>
<evidence type="ECO:0008006" key="3">
    <source>
        <dbReference type="Google" id="ProtNLM"/>
    </source>
</evidence>
<name>A0AAX3E7X0_9EURY</name>
<dbReference type="Proteomes" id="UP001156196">
    <property type="component" value="Chromosome"/>
</dbReference>
<evidence type="ECO:0000313" key="1">
    <source>
        <dbReference type="EMBL" id="UYU18302.1"/>
    </source>
</evidence>
<dbReference type="SUPFAM" id="SSF63829">
    <property type="entry name" value="Calcium-dependent phosphotriesterase"/>
    <property type="match status" value="1"/>
</dbReference>
<accession>A0AAX3E7X0</accession>
<dbReference type="AlphaFoldDB" id="A0AAX3E7X0"/>
<reference evidence="1" key="1">
    <citation type="submission" date="2022-10" db="EMBL/GenBank/DDBJ databases">
        <title>Complete genome of Methanoculleus submarinus DSM 15122.</title>
        <authorList>
            <person name="Chen S.-C."/>
            <person name="Lai S.-J."/>
            <person name="You Y.-T."/>
        </authorList>
    </citation>
    <scope>NUCLEOTIDE SEQUENCE</scope>
    <source>
        <strain evidence="1">DSM 15122</strain>
    </source>
</reference>
<keyword evidence="2" id="KW-1185">Reference proteome</keyword>
<dbReference type="InterPro" id="IPR015943">
    <property type="entry name" value="WD40/YVTN_repeat-like_dom_sf"/>
</dbReference>
<dbReference type="RefSeq" id="WP_081432595.1">
    <property type="nucleotide sequence ID" value="NZ_CP109831.1"/>
</dbReference>
<dbReference type="Gene3D" id="2.130.10.10">
    <property type="entry name" value="YVTN repeat-like/Quinoprotein amine dehydrogenase"/>
    <property type="match status" value="1"/>
</dbReference>
<protein>
    <recommendedName>
        <fullName evidence="3">Two component regulator propeller</fullName>
    </recommendedName>
</protein>
<proteinExistence type="predicted"/>
<dbReference type="GeneID" id="4846384"/>
<dbReference type="KEGG" id="msum:OH143_11425"/>
<dbReference type="EMBL" id="CP109831">
    <property type="protein sequence ID" value="UYU18302.1"/>
    <property type="molecule type" value="Genomic_DNA"/>
</dbReference>
<evidence type="ECO:0000313" key="2">
    <source>
        <dbReference type="Proteomes" id="UP001156196"/>
    </source>
</evidence>